<dbReference type="AlphaFoldDB" id="A0A4Q2DSY3"/>
<organism evidence="1 2">
    <name type="scientific">Candolleomyces aberdarensis</name>
    <dbReference type="NCBI Taxonomy" id="2316362"/>
    <lineage>
        <taxon>Eukaryota</taxon>
        <taxon>Fungi</taxon>
        <taxon>Dikarya</taxon>
        <taxon>Basidiomycota</taxon>
        <taxon>Agaricomycotina</taxon>
        <taxon>Agaricomycetes</taxon>
        <taxon>Agaricomycetidae</taxon>
        <taxon>Agaricales</taxon>
        <taxon>Agaricineae</taxon>
        <taxon>Psathyrellaceae</taxon>
        <taxon>Candolleomyces</taxon>
    </lineage>
</organism>
<protein>
    <submittedName>
        <fullName evidence="1">Uncharacterized protein</fullName>
    </submittedName>
</protein>
<dbReference type="OrthoDB" id="3052647at2759"/>
<sequence length="194" mass="21684">MTERTRAVIIDDRDRRVQYTGDWIAANGDAYNNRGRHGPVYGNTLQGSNTNGAKLTFTFTGTRAQIRGTTDPEFEDGSTDPDPNWDCVLDGRVTPAAKGPSLRPGEDSINRWPFCNFSDLIPGQHTVELIVRTKGRTFWFDDIQYTPTDVVSGETIDARQDDQDLTYSSGWESYRGLAFITRTRGSTVTFPFSA</sequence>
<dbReference type="Proteomes" id="UP000290288">
    <property type="component" value="Unassembled WGS sequence"/>
</dbReference>
<dbReference type="EMBL" id="SDEE01000042">
    <property type="protein sequence ID" value="RXW23427.1"/>
    <property type="molecule type" value="Genomic_DNA"/>
</dbReference>
<reference evidence="1 2" key="1">
    <citation type="submission" date="2019-01" db="EMBL/GenBank/DDBJ databases">
        <title>Draft genome sequence of Psathyrella aberdarensis IHI B618.</title>
        <authorList>
            <person name="Buettner E."/>
            <person name="Kellner H."/>
        </authorList>
    </citation>
    <scope>NUCLEOTIDE SEQUENCE [LARGE SCALE GENOMIC DNA]</scope>
    <source>
        <strain evidence="1 2">IHI B618</strain>
    </source>
</reference>
<keyword evidence="2" id="KW-1185">Reference proteome</keyword>
<gene>
    <name evidence="1" type="ORF">EST38_g2412</name>
</gene>
<dbReference type="Gene3D" id="2.60.120.260">
    <property type="entry name" value="Galactose-binding domain-like"/>
    <property type="match status" value="1"/>
</dbReference>
<dbReference type="STRING" id="2316362.A0A4Q2DSY3"/>
<name>A0A4Q2DSY3_9AGAR</name>
<evidence type="ECO:0000313" key="1">
    <source>
        <dbReference type="EMBL" id="RXW23427.1"/>
    </source>
</evidence>
<accession>A0A4Q2DSY3</accession>
<comment type="caution">
    <text evidence="1">The sequence shown here is derived from an EMBL/GenBank/DDBJ whole genome shotgun (WGS) entry which is preliminary data.</text>
</comment>
<proteinExistence type="predicted"/>
<evidence type="ECO:0000313" key="2">
    <source>
        <dbReference type="Proteomes" id="UP000290288"/>
    </source>
</evidence>